<organism evidence="2 3">
    <name type="scientific">Sphaeroforma arctica JP610</name>
    <dbReference type="NCBI Taxonomy" id="667725"/>
    <lineage>
        <taxon>Eukaryota</taxon>
        <taxon>Ichthyosporea</taxon>
        <taxon>Ichthyophonida</taxon>
        <taxon>Sphaeroforma</taxon>
    </lineage>
</organism>
<proteinExistence type="predicted"/>
<name>A0A0L0G4N1_9EUKA</name>
<dbReference type="InterPro" id="IPR032284">
    <property type="entry name" value="RecQ_Zn-bd"/>
</dbReference>
<protein>
    <recommendedName>
        <fullName evidence="1">ATP-dependent DNA helicase RecQ zinc-binding domain-containing protein</fullName>
    </recommendedName>
</protein>
<dbReference type="Pfam" id="PF16124">
    <property type="entry name" value="RecQ_Zn_bind"/>
    <property type="match status" value="1"/>
</dbReference>
<dbReference type="GeneID" id="25904515"/>
<evidence type="ECO:0000313" key="2">
    <source>
        <dbReference type="EMBL" id="KNC83761.1"/>
    </source>
</evidence>
<evidence type="ECO:0000259" key="1">
    <source>
        <dbReference type="Pfam" id="PF16124"/>
    </source>
</evidence>
<dbReference type="EMBL" id="KQ241811">
    <property type="protein sequence ID" value="KNC83761.1"/>
    <property type="molecule type" value="Genomic_DNA"/>
</dbReference>
<keyword evidence="3" id="KW-1185">Reference proteome</keyword>
<dbReference type="Proteomes" id="UP000054560">
    <property type="component" value="Unassembled WGS sequence"/>
</dbReference>
<dbReference type="RefSeq" id="XP_014157663.1">
    <property type="nucleotide sequence ID" value="XM_014302188.1"/>
</dbReference>
<dbReference type="Gene3D" id="1.10.10.10">
    <property type="entry name" value="Winged helix-like DNA-binding domain superfamily/Winged helix DNA-binding domain"/>
    <property type="match status" value="1"/>
</dbReference>
<gene>
    <name evidence="2" type="ORF">SARC_04011</name>
</gene>
<reference evidence="2 3" key="1">
    <citation type="submission" date="2011-02" db="EMBL/GenBank/DDBJ databases">
        <title>The Genome Sequence of Sphaeroforma arctica JP610.</title>
        <authorList>
            <consortium name="The Broad Institute Genome Sequencing Platform"/>
            <person name="Russ C."/>
            <person name="Cuomo C."/>
            <person name="Young S.K."/>
            <person name="Zeng Q."/>
            <person name="Gargeya S."/>
            <person name="Alvarado L."/>
            <person name="Berlin A."/>
            <person name="Chapman S.B."/>
            <person name="Chen Z."/>
            <person name="Freedman E."/>
            <person name="Gellesch M."/>
            <person name="Goldberg J."/>
            <person name="Griggs A."/>
            <person name="Gujja S."/>
            <person name="Heilman E."/>
            <person name="Heiman D."/>
            <person name="Howarth C."/>
            <person name="Mehta T."/>
            <person name="Neiman D."/>
            <person name="Pearson M."/>
            <person name="Roberts A."/>
            <person name="Saif S."/>
            <person name="Shea T."/>
            <person name="Shenoy N."/>
            <person name="Sisk P."/>
            <person name="Stolte C."/>
            <person name="Sykes S."/>
            <person name="White J."/>
            <person name="Yandava C."/>
            <person name="Burger G."/>
            <person name="Gray M.W."/>
            <person name="Holland P.W.H."/>
            <person name="King N."/>
            <person name="Lang F.B.F."/>
            <person name="Roger A.J."/>
            <person name="Ruiz-Trillo I."/>
            <person name="Haas B."/>
            <person name="Nusbaum C."/>
            <person name="Birren B."/>
        </authorList>
    </citation>
    <scope>NUCLEOTIDE SEQUENCE [LARGE SCALE GENOMIC DNA]</scope>
    <source>
        <strain evidence="2 3">JP610</strain>
    </source>
</reference>
<dbReference type="AlphaFoldDB" id="A0A0L0G4N1"/>
<sequence length="243" mass="27215">MQVSGLSNSIQFDPCSGKSSTCIENASGLGTRANSRVNCRRKMIMNYFHEKTDYTRCGTCDCCINAERFKGDQERDMYPMASLIIMIVRAVKGCPMSQLLPKVKGGNSKESYLSPLLVQRVQEARNTLPNSLFTDASLKEIVAQLVRLGYLKAETKSTAYRKYLSYNITKKGSHAIEMQSPIMMPVLAVVRENEQVKEEQKIQRVKLLEDAGIDTNLIPPTELQVGAGPSVTAHLQWLKYLKK</sequence>
<accession>A0A0L0G4N1</accession>
<feature type="domain" description="ATP-dependent DNA helicase RecQ zinc-binding" evidence="1">
    <location>
        <begin position="34"/>
        <end position="63"/>
    </location>
</feature>
<evidence type="ECO:0000313" key="3">
    <source>
        <dbReference type="Proteomes" id="UP000054560"/>
    </source>
</evidence>
<dbReference type="InterPro" id="IPR036388">
    <property type="entry name" value="WH-like_DNA-bd_sf"/>
</dbReference>